<reference evidence="2 3" key="1">
    <citation type="submission" date="2016-10" db="EMBL/GenBank/DDBJ databases">
        <authorList>
            <person name="de Groot N.N."/>
        </authorList>
    </citation>
    <scope>NUCLEOTIDE SEQUENCE [LARGE SCALE GENOMIC DNA]</scope>
    <source>
        <strain evidence="2 3">DSM 28010</strain>
    </source>
</reference>
<dbReference type="NCBIfam" id="NF005687">
    <property type="entry name" value="PRK07487.1"/>
    <property type="match status" value="1"/>
</dbReference>
<dbReference type="AlphaFoldDB" id="A0A1G8HNG2"/>
<sequence length="470" mass="50173">MDKPIWQLSATQTAAAIREGRLTSVEATEAHLARMDAVNPALNAVVLDMRDNALDTARAADAALKSGDIHGPLHGVPITVKQNVDVEGTPNINGVPANTGLIAPDDAPVTRNLRNAGAVILGQTNTPEFSMRAFTDNPVHGLTLNPWDDAITCGGSSGGAASAVAAGIGTLAHGNDIGGSLRWPAYCCGVATIRPTQGRIPAFNPSLAGERPFVAQLFSTQGPICRDVADTVLGLSVMAARDARDPLHVPMPMTGAPQPKRVAMGKVYDDMHADTGILDIYAQAADHLRAAGYEVDEVDLPDVKGCWQAWTDLLFAEMCTLSEDAMRAAGSEDFNRVMDAYKAFSNPLDLKSYMLAQAQRLTHLRQWLSVLEDYPVILTPLMVQRTPGPRGDLDDADAVRRLMQDGARYLGIMNYLGLPSALVPVDTLDGHPVGVQLTATRFREDTALAAAQAIEDRAGTLLGRLWAKMD</sequence>
<evidence type="ECO:0000313" key="3">
    <source>
        <dbReference type="Proteomes" id="UP000199340"/>
    </source>
</evidence>
<organism evidence="2 3">
    <name type="scientific">Lutimaribacter saemankumensis</name>
    <dbReference type="NCBI Taxonomy" id="490829"/>
    <lineage>
        <taxon>Bacteria</taxon>
        <taxon>Pseudomonadati</taxon>
        <taxon>Pseudomonadota</taxon>
        <taxon>Alphaproteobacteria</taxon>
        <taxon>Rhodobacterales</taxon>
        <taxon>Roseobacteraceae</taxon>
        <taxon>Lutimaribacter</taxon>
    </lineage>
</organism>
<dbReference type="InterPro" id="IPR023631">
    <property type="entry name" value="Amidase_dom"/>
</dbReference>
<dbReference type="Pfam" id="PF01425">
    <property type="entry name" value="Amidase"/>
    <property type="match status" value="1"/>
</dbReference>
<dbReference type="InterPro" id="IPR036928">
    <property type="entry name" value="AS_sf"/>
</dbReference>
<dbReference type="Gene3D" id="3.90.1300.10">
    <property type="entry name" value="Amidase signature (AS) domain"/>
    <property type="match status" value="1"/>
</dbReference>
<dbReference type="SUPFAM" id="SSF75304">
    <property type="entry name" value="Amidase signature (AS) enzymes"/>
    <property type="match status" value="1"/>
</dbReference>
<dbReference type="InterPro" id="IPR020556">
    <property type="entry name" value="Amidase_CS"/>
</dbReference>
<dbReference type="PANTHER" id="PTHR43372">
    <property type="entry name" value="FATTY-ACID AMIDE HYDROLASE"/>
    <property type="match status" value="1"/>
</dbReference>
<keyword evidence="3" id="KW-1185">Reference proteome</keyword>
<name>A0A1G8HNG2_9RHOB</name>
<dbReference type="RefSeq" id="WP_090026273.1">
    <property type="nucleotide sequence ID" value="NZ_FNEB01000001.1"/>
</dbReference>
<dbReference type="PANTHER" id="PTHR43372:SF4">
    <property type="entry name" value="FATTY-ACID AMIDE HYDROLASE 2"/>
    <property type="match status" value="1"/>
</dbReference>
<proteinExistence type="predicted"/>
<accession>A0A1G8HNG2</accession>
<gene>
    <name evidence="2" type="ORF">SAMN05421850_101582</name>
</gene>
<dbReference type="Proteomes" id="UP000199340">
    <property type="component" value="Unassembled WGS sequence"/>
</dbReference>
<dbReference type="PROSITE" id="PS00571">
    <property type="entry name" value="AMIDASES"/>
    <property type="match status" value="1"/>
</dbReference>
<dbReference type="OrthoDB" id="9777859at2"/>
<dbReference type="EMBL" id="FNEB01000001">
    <property type="protein sequence ID" value="SDI08102.1"/>
    <property type="molecule type" value="Genomic_DNA"/>
</dbReference>
<dbReference type="STRING" id="490829.SAMN05421850_101582"/>
<evidence type="ECO:0000259" key="1">
    <source>
        <dbReference type="Pfam" id="PF01425"/>
    </source>
</evidence>
<dbReference type="InterPro" id="IPR052739">
    <property type="entry name" value="FAAH2"/>
</dbReference>
<feature type="domain" description="Amidase" evidence="1">
    <location>
        <begin position="26"/>
        <end position="447"/>
    </location>
</feature>
<evidence type="ECO:0000313" key="2">
    <source>
        <dbReference type="EMBL" id="SDI08102.1"/>
    </source>
</evidence>
<protein>
    <submittedName>
        <fullName evidence="2">Amidase</fullName>
    </submittedName>
</protein>
<dbReference type="GO" id="GO:0012505">
    <property type="term" value="C:endomembrane system"/>
    <property type="evidence" value="ECO:0007669"/>
    <property type="project" value="TreeGrafter"/>
</dbReference>